<protein>
    <submittedName>
        <fullName evidence="4">Activin_recp domain-containing protein</fullName>
    </submittedName>
</protein>
<evidence type="ECO:0000313" key="4">
    <source>
        <dbReference type="WBParaSite" id="EVEC_0000703001-mRNA-1"/>
    </source>
</evidence>
<reference evidence="2 3" key="2">
    <citation type="submission" date="2018-10" db="EMBL/GenBank/DDBJ databases">
        <authorList>
            <consortium name="Pathogen Informatics"/>
        </authorList>
    </citation>
    <scope>NUCLEOTIDE SEQUENCE [LARGE SCALE GENOMIC DNA]</scope>
</reference>
<proteinExistence type="predicted"/>
<dbReference type="Proteomes" id="UP000274131">
    <property type="component" value="Unassembled WGS sequence"/>
</dbReference>
<keyword evidence="1" id="KW-0812">Transmembrane</keyword>
<evidence type="ECO:0000313" key="3">
    <source>
        <dbReference type="Proteomes" id="UP000274131"/>
    </source>
</evidence>
<dbReference type="EMBL" id="UXUI01008557">
    <property type="protein sequence ID" value="VDD91800.1"/>
    <property type="molecule type" value="Genomic_DNA"/>
</dbReference>
<accession>A0A0N4V9C2</accession>
<evidence type="ECO:0000313" key="2">
    <source>
        <dbReference type="EMBL" id="VDD91800.1"/>
    </source>
</evidence>
<feature type="transmembrane region" description="Helical" evidence="1">
    <location>
        <begin position="114"/>
        <end position="131"/>
    </location>
</feature>
<dbReference type="WBParaSite" id="EVEC_0000703001-mRNA-1">
    <property type="protein sequence ID" value="EVEC_0000703001-mRNA-1"/>
    <property type="gene ID" value="EVEC_0000703001"/>
</dbReference>
<reference evidence="4" key="1">
    <citation type="submission" date="2017-02" db="UniProtKB">
        <authorList>
            <consortium name="WormBaseParasite"/>
        </authorList>
    </citation>
    <scope>IDENTIFICATION</scope>
</reference>
<keyword evidence="1" id="KW-1133">Transmembrane helix</keyword>
<organism evidence="4">
    <name type="scientific">Enterobius vermicularis</name>
    <name type="common">Human pinworm</name>
    <dbReference type="NCBI Taxonomy" id="51028"/>
    <lineage>
        <taxon>Eukaryota</taxon>
        <taxon>Metazoa</taxon>
        <taxon>Ecdysozoa</taxon>
        <taxon>Nematoda</taxon>
        <taxon>Chromadorea</taxon>
        <taxon>Rhabditida</taxon>
        <taxon>Spirurina</taxon>
        <taxon>Oxyuridomorpha</taxon>
        <taxon>Oxyuroidea</taxon>
        <taxon>Oxyuridae</taxon>
        <taxon>Enterobius</taxon>
    </lineage>
</organism>
<sequence length="132" mass="15098">MFFCTKRIEQPRIFDDFCNMDAWIIKERSTVVCNGTCFKWQQILNNSGSYSYMTLRSCYTTMFDLNDPQTVQEPNTVYCSTRSTNLDCLTDANVIEDACWCHGDYCNTTGRSALSVWMIIAISALSLGLIYS</sequence>
<name>A0A0N4V9C2_ENTVE</name>
<evidence type="ECO:0000256" key="1">
    <source>
        <dbReference type="SAM" id="Phobius"/>
    </source>
</evidence>
<gene>
    <name evidence="2" type="ORF">EVEC_LOCUS6551</name>
</gene>
<dbReference type="OrthoDB" id="5837919at2759"/>
<keyword evidence="1" id="KW-0472">Membrane</keyword>
<keyword evidence="3" id="KW-1185">Reference proteome</keyword>
<dbReference type="AlphaFoldDB" id="A0A0N4V9C2"/>